<dbReference type="AlphaFoldDB" id="A0A9P5TG15"/>
<evidence type="ECO:0000313" key="1">
    <source>
        <dbReference type="EMBL" id="KAF8876436.1"/>
    </source>
</evidence>
<comment type="caution">
    <text evidence="1">The sequence shown here is derived from an EMBL/GenBank/DDBJ whole genome shotgun (WGS) entry which is preliminary data.</text>
</comment>
<sequence>MTTTKLFGLKAIATNAQLHEYIATPTLAESCPTEQDGRDHLRRLLSDDPKMNWCRPVDQVNVIRAVAQNYGTDGSVITASVEKDGLVMLIGLPSPDVLFDIVWKLVPDFVKSKVTQWAKANMDGPIATEIAGYVKQALRLLPLPIPAFFVNAVTNLVIPPLVSFIISKLAATQIEGFSLRLDDRDSRIDLEQFYQSDVPNGCKSLQLTQLISAQLRTNPQSDPDPDTFGMVIWKALDADTKTKAKQYARADPPNKAALADLLYTPIRDILQLSPYSVPSPILDTFTSMKAPEVTEYIIFNQG</sequence>
<organism evidence="1 2">
    <name type="scientific">Gymnopilus junonius</name>
    <name type="common">Spectacular rustgill mushroom</name>
    <name type="synonym">Gymnopilus spectabilis subsp. junonius</name>
    <dbReference type="NCBI Taxonomy" id="109634"/>
    <lineage>
        <taxon>Eukaryota</taxon>
        <taxon>Fungi</taxon>
        <taxon>Dikarya</taxon>
        <taxon>Basidiomycota</taxon>
        <taxon>Agaricomycotina</taxon>
        <taxon>Agaricomycetes</taxon>
        <taxon>Agaricomycetidae</taxon>
        <taxon>Agaricales</taxon>
        <taxon>Agaricineae</taxon>
        <taxon>Hymenogastraceae</taxon>
        <taxon>Gymnopilus</taxon>
    </lineage>
</organism>
<accession>A0A9P5TG15</accession>
<dbReference type="EMBL" id="JADNYJ010000182">
    <property type="protein sequence ID" value="KAF8876436.1"/>
    <property type="molecule type" value="Genomic_DNA"/>
</dbReference>
<protein>
    <submittedName>
        <fullName evidence="1">Uncharacterized protein</fullName>
    </submittedName>
</protein>
<name>A0A9P5TG15_GYMJU</name>
<dbReference type="Proteomes" id="UP000724874">
    <property type="component" value="Unassembled WGS sequence"/>
</dbReference>
<keyword evidence="2" id="KW-1185">Reference proteome</keyword>
<gene>
    <name evidence="1" type="ORF">CPB84DRAFT_1828999</name>
</gene>
<reference evidence="1" key="1">
    <citation type="submission" date="2020-11" db="EMBL/GenBank/DDBJ databases">
        <authorList>
            <consortium name="DOE Joint Genome Institute"/>
            <person name="Ahrendt S."/>
            <person name="Riley R."/>
            <person name="Andreopoulos W."/>
            <person name="LaButti K."/>
            <person name="Pangilinan J."/>
            <person name="Ruiz-duenas F.J."/>
            <person name="Barrasa J.M."/>
            <person name="Sanchez-Garcia M."/>
            <person name="Camarero S."/>
            <person name="Miyauchi S."/>
            <person name="Serrano A."/>
            <person name="Linde D."/>
            <person name="Babiker R."/>
            <person name="Drula E."/>
            <person name="Ayuso-Fernandez I."/>
            <person name="Pacheco R."/>
            <person name="Padilla G."/>
            <person name="Ferreira P."/>
            <person name="Barriuso J."/>
            <person name="Kellner H."/>
            <person name="Castanera R."/>
            <person name="Alfaro M."/>
            <person name="Ramirez L."/>
            <person name="Pisabarro A.G."/>
            <person name="Kuo A."/>
            <person name="Tritt A."/>
            <person name="Lipzen A."/>
            <person name="He G."/>
            <person name="Yan M."/>
            <person name="Ng V."/>
            <person name="Cullen D."/>
            <person name="Martin F."/>
            <person name="Rosso M.-N."/>
            <person name="Henrissat B."/>
            <person name="Hibbett D."/>
            <person name="Martinez A.T."/>
            <person name="Grigoriev I.V."/>
        </authorList>
    </citation>
    <scope>NUCLEOTIDE SEQUENCE</scope>
    <source>
        <strain evidence="1">AH 44721</strain>
    </source>
</reference>
<dbReference type="OrthoDB" id="3031164at2759"/>
<evidence type="ECO:0000313" key="2">
    <source>
        <dbReference type="Proteomes" id="UP000724874"/>
    </source>
</evidence>
<proteinExistence type="predicted"/>